<dbReference type="Pfam" id="PF13700">
    <property type="entry name" value="DUF4158"/>
    <property type="match status" value="1"/>
</dbReference>
<comment type="similarity">
    <text evidence="1">Belongs to the transposase 7 family.</text>
</comment>
<comment type="caution">
    <text evidence="7">The sequence shown here is derived from an EMBL/GenBank/DDBJ whole genome shotgun (WGS) entry which is preliminary data.</text>
</comment>
<reference evidence="7 9" key="1">
    <citation type="submission" date="2014-03" db="EMBL/GenBank/DDBJ databases">
        <title>Genome sequence of Sphingobium yanoikuyae B1.</title>
        <authorList>
            <person name="Gan H.M."/>
            <person name="Gan H.Y."/>
            <person name="Savka M.A."/>
        </authorList>
    </citation>
    <scope>NUCLEOTIDE SEQUENCE [LARGE SCALE GENOMIC DNA]</scope>
    <source>
        <strain evidence="7 9">B1</strain>
    </source>
</reference>
<dbReference type="AlphaFoldDB" id="A0A084EBP4"/>
<keyword evidence="2" id="KW-0815">Transposition</keyword>
<name>A0A084EBP4_SPHYA</name>
<dbReference type="InterPro" id="IPR002513">
    <property type="entry name" value="Tn3_Tnp_DDE_dom"/>
</dbReference>
<dbReference type="PATRIC" id="fig|13690.10.peg.4576"/>
<evidence type="ECO:0000256" key="3">
    <source>
        <dbReference type="ARBA" id="ARBA00023125"/>
    </source>
</evidence>
<dbReference type="GO" id="GO:0004803">
    <property type="term" value="F:transposase activity"/>
    <property type="evidence" value="ECO:0007669"/>
    <property type="project" value="InterPro"/>
</dbReference>
<evidence type="ECO:0000256" key="4">
    <source>
        <dbReference type="ARBA" id="ARBA00023172"/>
    </source>
</evidence>
<dbReference type="STRING" id="13690.AX777_25795"/>
<organism evidence="7 9">
    <name type="scientific">Sphingobium yanoikuyae</name>
    <name type="common">Sphingomonas yanoikuyae</name>
    <dbReference type="NCBI Taxonomy" id="13690"/>
    <lineage>
        <taxon>Bacteria</taxon>
        <taxon>Pseudomonadati</taxon>
        <taxon>Pseudomonadota</taxon>
        <taxon>Alphaproteobacteria</taxon>
        <taxon>Sphingomonadales</taxon>
        <taxon>Sphingomonadaceae</taxon>
        <taxon>Sphingobium</taxon>
    </lineage>
</organism>
<dbReference type="EMBL" id="JGVR01000041">
    <property type="protein sequence ID" value="KEZ15386.1"/>
    <property type="molecule type" value="Genomic_DNA"/>
</dbReference>
<evidence type="ECO:0000256" key="1">
    <source>
        <dbReference type="ARBA" id="ARBA00009402"/>
    </source>
</evidence>
<dbReference type="GO" id="GO:0006313">
    <property type="term" value="P:DNA transposition"/>
    <property type="evidence" value="ECO:0007669"/>
    <property type="project" value="InterPro"/>
</dbReference>
<evidence type="ECO:0000313" key="8">
    <source>
        <dbReference type="EMBL" id="MDH2135331.1"/>
    </source>
</evidence>
<dbReference type="eggNOG" id="COG4644">
    <property type="taxonomic scope" value="Bacteria"/>
</dbReference>
<keyword evidence="4" id="KW-0233">DNA recombination</keyword>
<dbReference type="InterPro" id="IPR025296">
    <property type="entry name" value="DUF4158"/>
</dbReference>
<evidence type="ECO:0000259" key="5">
    <source>
        <dbReference type="Pfam" id="PF01526"/>
    </source>
</evidence>
<evidence type="ECO:0000259" key="6">
    <source>
        <dbReference type="Pfam" id="PF13700"/>
    </source>
</evidence>
<dbReference type="NCBIfam" id="NF033527">
    <property type="entry name" value="transpos_Tn3"/>
    <property type="match status" value="1"/>
</dbReference>
<reference evidence="8" key="2">
    <citation type="submission" date="2022-09" db="EMBL/GenBank/DDBJ databases">
        <title>Intensive care unit water sources are persistently colonized with multi-drug resistant bacteria and are the site of extensive horizontal gene transfer of antibiotic resistance genes.</title>
        <authorList>
            <person name="Diorio-Toth L."/>
        </authorList>
    </citation>
    <scope>NUCLEOTIDE SEQUENCE</scope>
    <source>
        <strain evidence="8">GD03659</strain>
    </source>
</reference>
<dbReference type="Proteomes" id="UP001162318">
    <property type="component" value="Unassembled WGS sequence"/>
</dbReference>
<feature type="domain" description="DUF4158" evidence="6">
    <location>
        <begin position="7"/>
        <end position="169"/>
    </location>
</feature>
<dbReference type="Pfam" id="PF01526">
    <property type="entry name" value="DDE_Tnp_Tn3"/>
    <property type="match status" value="1"/>
</dbReference>
<evidence type="ECO:0000256" key="2">
    <source>
        <dbReference type="ARBA" id="ARBA00022578"/>
    </source>
</evidence>
<evidence type="ECO:0000313" key="7">
    <source>
        <dbReference type="EMBL" id="KEZ15386.1"/>
    </source>
</evidence>
<feature type="domain" description="Tn3 transposase DDE" evidence="5">
    <location>
        <begin position="575"/>
        <end position="961"/>
    </location>
</feature>
<evidence type="ECO:0000313" key="9">
    <source>
        <dbReference type="Proteomes" id="UP000028534"/>
    </source>
</evidence>
<accession>A0A084EBP4</accession>
<dbReference type="GO" id="GO:0003677">
    <property type="term" value="F:DNA binding"/>
    <property type="evidence" value="ECO:0007669"/>
    <property type="project" value="UniProtKB-KW"/>
</dbReference>
<dbReference type="InterPro" id="IPR047653">
    <property type="entry name" value="Tn3-like_transpos"/>
</dbReference>
<protein>
    <submittedName>
        <fullName evidence="8">Tn3 family transposase</fullName>
    </submittedName>
    <submittedName>
        <fullName evidence="7">Transposase Tn3</fullName>
    </submittedName>
</protein>
<sequence length="983" mass="109143">MPARIPMTQRQRAALLALPDSEAAVVRHHGLDAEDLAAIGFARTPATRLSYALQLCCLRYPGRHLRTGELLPAIMLDHIAEQVGVDAGVVADFARRAPTRYDQLAAIKARFGFTDLSRPARGIMMTWLETEAMAIVDGRILLDRLLDELRTRRIVIPGISVVERMAAEAMLRTETDLVAAVDAKLDADMRQRLDMLIDEKVHDRQSRLSWLREPEPRVASASLAEILEKVAIIHRTGISSIPVDPLHEPRLTQFAREGVRYTAQAFQQMRVSRRRVILLATLREMEATLTDAAIAMFSALMGRAHLRARKRLEQRVAISGREGRDRLMRIATVLETVSQAARAGGDIGAALRDIVPLDMLDADAAIIRRTAAPHRDDVLSEIAAEYRTFKRTGPLFLQALDFHGRAGTAALRDAMAILSNLDGDWRKPLPADVPLGHVERRWHRHVVVAGKIDRTHWEMATYGALTNALASGDIWVPRSRLHRSLDVLLAPLSGAALQPPFSLGNPHAWLDQRAAQLDSALRDVAHNLAGRDAALFAGERLRFPKELKDDDARHDEGRRLTLACYDMLPATRITDVLSQVERWTGFTRHFGHVSTGLPPGDEQAFLATLIAEATNLGLSRMAEVCGAGSRRALLRMQTWHMREETFRAALACLTDAIHAEPIAAWFGQGHRASADGQAFYLGGPGEAGGAVNAHYGRDPVVKIYTTITDRYAPLHQTVIAGTAGEAIHALDGLLGHDSNADLTALHVDGGGVSDIVFATMHLLGLDFEPRIPRLSDRRLYAFEPSKRYGRLAPLFGHRLNRDLIVSHWPDIERVIGAIRHRTVTPSLILKKLSAYRQQNSLAAALREIGRIERTLFTLRWFEDPALRRTVTAELNKGEARNSLARAVAFHRLGRFRDRGLENQQTRAAALNLVTAAIILFNCRYLGRAVDEMRRRGSPIDPAMLSRLSPLGWDRINLTGDYVWSDHLDLDANGLMPLLIKPLP</sequence>
<dbReference type="RefSeq" id="WP_228168062.1">
    <property type="nucleotide sequence ID" value="NZ_CP033229.1"/>
</dbReference>
<proteinExistence type="inferred from homology"/>
<gene>
    <name evidence="7" type="ORF">CP98_04444</name>
    <name evidence="8" type="ORF">N5J77_29875</name>
</gene>
<dbReference type="Proteomes" id="UP000028534">
    <property type="component" value="Unassembled WGS sequence"/>
</dbReference>
<keyword evidence="3" id="KW-0238">DNA-binding</keyword>
<dbReference type="EMBL" id="JAOCKX010000114">
    <property type="protein sequence ID" value="MDH2135331.1"/>
    <property type="molecule type" value="Genomic_DNA"/>
</dbReference>